<dbReference type="AlphaFoldDB" id="A0A137PFH3"/>
<dbReference type="SMART" id="SM00320">
    <property type="entry name" value="WD40"/>
    <property type="match status" value="4"/>
</dbReference>
<dbReference type="OMA" id="WDSTLHI"/>
<evidence type="ECO:0000256" key="1">
    <source>
        <dbReference type="ARBA" id="ARBA00022574"/>
    </source>
</evidence>
<name>A0A137PFH3_CONC2</name>
<dbReference type="SUPFAM" id="SSF50978">
    <property type="entry name" value="WD40 repeat-like"/>
    <property type="match status" value="1"/>
</dbReference>
<dbReference type="InterPro" id="IPR036322">
    <property type="entry name" value="WD40_repeat_dom_sf"/>
</dbReference>
<dbReference type="EMBL" id="KQ964431">
    <property type="protein sequence ID" value="KXN73756.1"/>
    <property type="molecule type" value="Genomic_DNA"/>
</dbReference>
<accession>A0A137PFH3</accession>
<dbReference type="STRING" id="796925.A0A137PFH3"/>
<protein>
    <submittedName>
        <fullName evidence="3">WD40 repeat-like protein</fullName>
    </submittedName>
</protein>
<dbReference type="InterPro" id="IPR001680">
    <property type="entry name" value="WD40_rpt"/>
</dbReference>
<evidence type="ECO:0000313" key="4">
    <source>
        <dbReference type="Proteomes" id="UP000070444"/>
    </source>
</evidence>
<dbReference type="OrthoDB" id="10262475at2759"/>
<sequence length="342" mass="38551">MERPRRYELRDPPTDGITSMEFGRNNNQFLVVGSWDKYLRMYDMQTNGVKKKIDIGTPVLDVSVENPLKGYCSGLDGSIWWADFMTGAVNRIGSHQKGAKCVNYSFERNTVFSGSWDATFGQWDPRSSVSAGTYDLPSKVLAMDVLKDKLAIATADQEITIFDVRNLNKPFQKSHSNLRTLFRCIKILPTLDGFAYGTVEGRASVDSFVVNDEPLFKRYAFKCHRQFYNGYDHVYPVNAIEFHTEGTFITAGGDGTISTWCPKQRKKMRTFQYYPTSISSVAFTADGEYMAVASSYTFEEGEKDHPPDAIYIQSVAPIDFVSDKTKLNNERSTISDDNSIAA</sequence>
<dbReference type="PANTHER" id="PTHR10971">
    <property type="entry name" value="MRNA EXPORT FACTOR AND BUB3"/>
    <property type="match status" value="1"/>
</dbReference>
<organism evidence="3 4">
    <name type="scientific">Conidiobolus coronatus (strain ATCC 28846 / CBS 209.66 / NRRL 28638)</name>
    <name type="common">Delacroixia coronata</name>
    <dbReference type="NCBI Taxonomy" id="796925"/>
    <lineage>
        <taxon>Eukaryota</taxon>
        <taxon>Fungi</taxon>
        <taxon>Fungi incertae sedis</taxon>
        <taxon>Zoopagomycota</taxon>
        <taxon>Entomophthoromycotina</taxon>
        <taxon>Entomophthoromycetes</taxon>
        <taxon>Entomophthorales</taxon>
        <taxon>Ancylistaceae</taxon>
        <taxon>Conidiobolus</taxon>
    </lineage>
</organism>
<proteinExistence type="predicted"/>
<keyword evidence="4" id="KW-1185">Reference proteome</keyword>
<keyword evidence="1" id="KW-0853">WD repeat</keyword>
<evidence type="ECO:0000313" key="3">
    <source>
        <dbReference type="EMBL" id="KXN73756.1"/>
    </source>
</evidence>
<evidence type="ECO:0000256" key="2">
    <source>
        <dbReference type="ARBA" id="ARBA00022737"/>
    </source>
</evidence>
<gene>
    <name evidence="3" type="ORF">CONCODRAFT_35356</name>
</gene>
<reference evidence="3 4" key="1">
    <citation type="journal article" date="2015" name="Genome Biol. Evol.">
        <title>Phylogenomic analyses indicate that early fungi evolved digesting cell walls of algal ancestors of land plants.</title>
        <authorList>
            <person name="Chang Y."/>
            <person name="Wang S."/>
            <person name="Sekimoto S."/>
            <person name="Aerts A.L."/>
            <person name="Choi C."/>
            <person name="Clum A."/>
            <person name="LaButti K.M."/>
            <person name="Lindquist E.A."/>
            <person name="Yee Ngan C."/>
            <person name="Ohm R.A."/>
            <person name="Salamov A.A."/>
            <person name="Grigoriev I.V."/>
            <person name="Spatafora J.W."/>
            <person name="Berbee M.L."/>
        </authorList>
    </citation>
    <scope>NUCLEOTIDE SEQUENCE [LARGE SCALE GENOMIC DNA]</scope>
    <source>
        <strain evidence="3 4">NRRL 28638</strain>
    </source>
</reference>
<dbReference type="Pfam" id="PF00400">
    <property type="entry name" value="WD40"/>
    <property type="match status" value="3"/>
</dbReference>
<keyword evidence="2" id="KW-0677">Repeat</keyword>
<dbReference type="Proteomes" id="UP000070444">
    <property type="component" value="Unassembled WGS sequence"/>
</dbReference>
<dbReference type="Gene3D" id="2.130.10.10">
    <property type="entry name" value="YVTN repeat-like/Quinoprotein amine dehydrogenase"/>
    <property type="match status" value="1"/>
</dbReference>
<dbReference type="InterPro" id="IPR015943">
    <property type="entry name" value="WD40/YVTN_repeat-like_dom_sf"/>
</dbReference>